<dbReference type="EMBL" id="CM047942">
    <property type="protein sequence ID" value="KAI9901842.1"/>
    <property type="molecule type" value="Genomic_DNA"/>
</dbReference>
<evidence type="ECO:0000313" key="2">
    <source>
        <dbReference type="Proteomes" id="UP001163324"/>
    </source>
</evidence>
<reference evidence="1" key="1">
    <citation type="submission" date="2022-10" db="EMBL/GenBank/DDBJ databases">
        <title>Complete Genome of Trichothecium roseum strain YXFP-22015, a Plant Pathogen Isolated from Citrus.</title>
        <authorList>
            <person name="Wang Y."/>
            <person name="Zhu L."/>
        </authorList>
    </citation>
    <scope>NUCLEOTIDE SEQUENCE</scope>
    <source>
        <strain evidence="1">YXFP-22015</strain>
    </source>
</reference>
<proteinExistence type="predicted"/>
<gene>
    <name evidence="1" type="ORF">N3K66_003659</name>
</gene>
<evidence type="ECO:0000313" key="1">
    <source>
        <dbReference type="EMBL" id="KAI9901842.1"/>
    </source>
</evidence>
<organism evidence="1 2">
    <name type="scientific">Trichothecium roseum</name>
    <dbReference type="NCBI Taxonomy" id="47278"/>
    <lineage>
        <taxon>Eukaryota</taxon>
        <taxon>Fungi</taxon>
        <taxon>Dikarya</taxon>
        <taxon>Ascomycota</taxon>
        <taxon>Pezizomycotina</taxon>
        <taxon>Sordariomycetes</taxon>
        <taxon>Hypocreomycetidae</taxon>
        <taxon>Hypocreales</taxon>
        <taxon>Hypocreales incertae sedis</taxon>
        <taxon>Trichothecium</taxon>
    </lineage>
</organism>
<sequence>MSYHTNPAPGSLDQSPPGKAIPPSALDDLEIARDAARAVSVKLRKGFETLDAKVNPVVPPNQEKPDPGFDESLALADLGMKLASQETKELELEKAIVAAERDEGKIKPRVAKRNIDTLQDRIFSAGEDLWKYSNKKVQLQDAAGSSQISGQRRGVIFSYCLSALYKKCDGQDKRRDKKKRPNNSRRNMVQWYDGDSEANGQEPDQAWCHALGMWQMKDHHKAAHIVPFFLESEALTEMLFGSRAPEVDREANGLLLTYKIEQWFGTYHLVIVPADLTETRLRGWRIELIDESISKTRCDQRGYTGADLHERELAFRNDNRPAARFLYFHFLMALVRIKDLKRPKWRSVWARYHNYRPFPTPGNYIRQSMLVALAKHANTTDLDTIGSWISENGFDTQL</sequence>
<protein>
    <submittedName>
        <fullName evidence="1">Uncharacterized protein</fullName>
    </submittedName>
</protein>
<dbReference type="Proteomes" id="UP001163324">
    <property type="component" value="Chromosome 3"/>
</dbReference>
<accession>A0ACC0V6S2</accession>
<keyword evidence="2" id="KW-1185">Reference proteome</keyword>
<name>A0ACC0V6S2_9HYPO</name>
<comment type="caution">
    <text evidence="1">The sequence shown here is derived from an EMBL/GenBank/DDBJ whole genome shotgun (WGS) entry which is preliminary data.</text>
</comment>